<dbReference type="Proteomes" id="UP000650224">
    <property type="component" value="Unassembled WGS sequence"/>
</dbReference>
<dbReference type="AlphaFoldDB" id="A0A8I0LB48"/>
<gene>
    <name evidence="1" type="ORF">H9627_09065</name>
</gene>
<keyword evidence="2" id="KW-1185">Reference proteome</keyword>
<dbReference type="EMBL" id="JACSPR010000005">
    <property type="protein sequence ID" value="MBD8030467.1"/>
    <property type="molecule type" value="Genomic_DNA"/>
</dbReference>
<dbReference type="RefSeq" id="WP_191733694.1">
    <property type="nucleotide sequence ID" value="NZ_JACSPR010000005.1"/>
</dbReference>
<reference evidence="1 2" key="1">
    <citation type="submission" date="2020-08" db="EMBL/GenBank/DDBJ databases">
        <title>A Genomic Blueprint of the Chicken Gut Microbiome.</title>
        <authorList>
            <person name="Gilroy R."/>
            <person name="Ravi A."/>
            <person name="Getino M."/>
            <person name="Pursley I."/>
            <person name="Horton D.L."/>
            <person name="Alikhan N.-F."/>
            <person name="Baker D."/>
            <person name="Gharbi K."/>
            <person name="Hall N."/>
            <person name="Watson M."/>
            <person name="Adriaenssens E.M."/>
            <person name="Foster-Nyarko E."/>
            <person name="Jarju S."/>
            <person name="Secka A."/>
            <person name="Antonio M."/>
            <person name="Oren A."/>
            <person name="Chaudhuri R."/>
            <person name="La Ragione R.M."/>
            <person name="Hildebrand F."/>
            <person name="Pallen M.J."/>
        </authorList>
    </citation>
    <scope>NUCLEOTIDE SEQUENCE [LARGE SCALE GENOMIC DNA]</scope>
    <source>
        <strain evidence="1 2">Sa1YVA5</strain>
    </source>
</reference>
<name>A0A8I0LB48_9CORY</name>
<protein>
    <recommendedName>
        <fullName evidence="3">FCS-type domain-containing protein</fullName>
    </recommendedName>
</protein>
<organism evidence="1 2">
    <name type="scientific">Corynebacterium gallinarum</name>
    <dbReference type="NCBI Taxonomy" id="2762214"/>
    <lineage>
        <taxon>Bacteria</taxon>
        <taxon>Bacillati</taxon>
        <taxon>Actinomycetota</taxon>
        <taxon>Actinomycetes</taxon>
        <taxon>Mycobacteriales</taxon>
        <taxon>Corynebacteriaceae</taxon>
        <taxon>Corynebacterium</taxon>
    </lineage>
</organism>
<accession>A0A8I0LB48</accession>
<evidence type="ECO:0000313" key="2">
    <source>
        <dbReference type="Proteomes" id="UP000650224"/>
    </source>
</evidence>
<proteinExistence type="predicted"/>
<evidence type="ECO:0000313" key="1">
    <source>
        <dbReference type="EMBL" id="MBD8030467.1"/>
    </source>
</evidence>
<comment type="caution">
    <text evidence="1">The sequence shown here is derived from an EMBL/GenBank/DDBJ whole genome shotgun (WGS) entry which is preliminary data.</text>
</comment>
<evidence type="ECO:0008006" key="3">
    <source>
        <dbReference type="Google" id="ProtNLM"/>
    </source>
</evidence>
<sequence>MLSVQNKLPTQQVPTCSWCGKDIAPSGRGRPRKYCKQACRQRAYEQRNSVSGTTIPVNAVIMTPERADELRDSLFELRCAAEDIATAVDEGENAREVGALCTELVELARRIEKLRS</sequence>